<dbReference type="Gene3D" id="3.30.70.2520">
    <property type="match status" value="1"/>
</dbReference>
<protein>
    <recommendedName>
        <fullName evidence="3">FAD-binding PCMH-type domain-containing protein</fullName>
    </recommendedName>
</protein>
<dbReference type="Gene3D" id="3.30.43.10">
    <property type="entry name" value="Uridine Diphospho-n-acetylenolpyruvylglucosamine Reductase, domain 2"/>
    <property type="match status" value="1"/>
</dbReference>
<dbReference type="Pfam" id="PF01565">
    <property type="entry name" value="FAD_binding_4"/>
    <property type="match status" value="1"/>
</dbReference>
<feature type="compositionally biased region" description="Polar residues" evidence="2">
    <location>
        <begin position="726"/>
        <end position="735"/>
    </location>
</feature>
<accession>A0A914AEZ7</accession>
<dbReference type="PROSITE" id="PS51387">
    <property type="entry name" value="FAD_PCMH"/>
    <property type="match status" value="1"/>
</dbReference>
<dbReference type="OrthoDB" id="610608at2759"/>
<feature type="compositionally biased region" description="Basic and acidic residues" evidence="2">
    <location>
        <begin position="644"/>
        <end position="657"/>
    </location>
</feature>
<feature type="region of interest" description="Disordered" evidence="2">
    <location>
        <begin position="631"/>
        <end position="671"/>
    </location>
</feature>
<sequence length="735" mass="82444">MLKSIYQGLASACSMVDCCFGLRPCHQAVFPCIRSCSYGDRKVFYNYDGTETVEPLVDYFKPTNTPVKRNMIRGMKLDKVELKQGLNAVQQIAAVVHFAQKNDLKVRAVGTGSSWSKLTNVRDVLIDMTALNQILRVEKQTEDGSLFHIEVQGGMKLHDFVRVIDEDYGMSLPCMGNYAGQTIAGIISTSTHGTGQDYPTMSNFVAELHMIICGGIEVRVRIPREGEIDEDFETVRRRVEAAKYGDPVLDIHSTDVFRAAAVGFGSLGVIYSVTLTCVPVYNIRETRHYIEMDWPESITADSRPITQAPVSTTTTGGFKPTTYSTNSEAGESIPTDSCRDQKPVFRIPETVKSMSAGQGKYFSFFVNPFPRRSREDPSRTVLKSVYLSGERTESTGSCQCDCCLNFQCCACTGCRGQSACQIVQTDCSASCLQLGAHCLPSFIPWFADCGLHQFARDAPYIQKWYNVLTFTNGNLHIKTAEYCIPLEDLDAALADIVRVLQEYGKLYQTYTLLPIYVRMVKADDLYMSPANRHTPDGGLCDRYCYIEVPFLPGAYGIDEFHKKLEDFLFTKYRARPHWSKNNFLSFNRVERLYPYLDKWRRVYTLFNRDGTFDNEFTRKCGFDDFHLQRMSEESEEGAGHGRSRGRDRSTERERPTEDNSSTGDLQDAAKDSPHICRCSSGGCGSTDVIVTQPRPSTPPPNSSRVLEAGEITVERTEVAVARDSRSQQSDGDVSR</sequence>
<dbReference type="Pfam" id="PF04030">
    <property type="entry name" value="ALO"/>
    <property type="match status" value="1"/>
</dbReference>
<dbReference type="InterPro" id="IPR007173">
    <property type="entry name" value="ALO_C"/>
</dbReference>
<dbReference type="Gene3D" id="3.30.465.10">
    <property type="match status" value="1"/>
</dbReference>
<dbReference type="GO" id="GO:0071949">
    <property type="term" value="F:FAD binding"/>
    <property type="evidence" value="ECO:0007669"/>
    <property type="project" value="InterPro"/>
</dbReference>
<dbReference type="EnsemblMetazoa" id="XM_038206011.1">
    <property type="protein sequence ID" value="XP_038061939.1"/>
    <property type="gene ID" value="LOC119732483"/>
</dbReference>
<dbReference type="AlphaFoldDB" id="A0A914AEZ7"/>
<dbReference type="InterPro" id="IPR010031">
    <property type="entry name" value="FAD_lactone_oxidase-like"/>
</dbReference>
<name>A0A914AEZ7_PATMI</name>
<dbReference type="GeneID" id="119732483"/>
<dbReference type="SUPFAM" id="SSF56176">
    <property type="entry name" value="FAD-binding/transporter-associated domain-like"/>
    <property type="match status" value="1"/>
</dbReference>
<feature type="domain" description="FAD-binding PCMH-type" evidence="3">
    <location>
        <begin position="75"/>
        <end position="280"/>
    </location>
</feature>
<dbReference type="InterPro" id="IPR016169">
    <property type="entry name" value="FAD-bd_PCMH_sub2"/>
</dbReference>
<reference evidence="4" key="1">
    <citation type="submission" date="2022-11" db="UniProtKB">
        <authorList>
            <consortium name="EnsemblMetazoa"/>
        </authorList>
    </citation>
    <scope>IDENTIFICATION</scope>
</reference>
<dbReference type="InterPro" id="IPR016166">
    <property type="entry name" value="FAD-bd_PCMH"/>
</dbReference>
<dbReference type="PANTHER" id="PTHR43762:SF1">
    <property type="entry name" value="D-ARABINONO-1,4-LACTONE OXIDASE"/>
    <property type="match status" value="1"/>
</dbReference>
<dbReference type="InterPro" id="IPR036318">
    <property type="entry name" value="FAD-bd_PCMH-like_sf"/>
</dbReference>
<evidence type="ECO:0000256" key="2">
    <source>
        <dbReference type="SAM" id="MobiDB-lite"/>
    </source>
</evidence>
<feature type="region of interest" description="Disordered" evidence="2">
    <location>
        <begin position="307"/>
        <end position="337"/>
    </location>
</feature>
<feature type="region of interest" description="Disordered" evidence="2">
    <location>
        <begin position="686"/>
        <end position="735"/>
    </location>
</feature>
<dbReference type="GO" id="GO:0016020">
    <property type="term" value="C:membrane"/>
    <property type="evidence" value="ECO:0007669"/>
    <property type="project" value="InterPro"/>
</dbReference>
<evidence type="ECO:0000313" key="4">
    <source>
        <dbReference type="EnsemblMetazoa" id="XP_038061939.1"/>
    </source>
</evidence>
<evidence type="ECO:0000256" key="1">
    <source>
        <dbReference type="ARBA" id="ARBA00023002"/>
    </source>
</evidence>
<dbReference type="PANTHER" id="PTHR43762">
    <property type="entry name" value="L-GULONOLACTONE OXIDASE"/>
    <property type="match status" value="1"/>
</dbReference>
<organism evidence="4 5">
    <name type="scientific">Patiria miniata</name>
    <name type="common">Bat star</name>
    <name type="synonym">Asterina miniata</name>
    <dbReference type="NCBI Taxonomy" id="46514"/>
    <lineage>
        <taxon>Eukaryota</taxon>
        <taxon>Metazoa</taxon>
        <taxon>Echinodermata</taxon>
        <taxon>Eleutherozoa</taxon>
        <taxon>Asterozoa</taxon>
        <taxon>Asteroidea</taxon>
        <taxon>Valvatacea</taxon>
        <taxon>Valvatida</taxon>
        <taxon>Asterinidae</taxon>
        <taxon>Patiria</taxon>
    </lineage>
</organism>
<evidence type="ECO:0000259" key="3">
    <source>
        <dbReference type="PROSITE" id="PS51387"/>
    </source>
</evidence>
<feature type="compositionally biased region" description="Low complexity" evidence="2">
    <location>
        <begin position="311"/>
        <end position="325"/>
    </location>
</feature>
<dbReference type="InterPro" id="IPR006094">
    <property type="entry name" value="Oxid_FAD_bind_N"/>
</dbReference>
<proteinExistence type="predicted"/>
<keyword evidence="1" id="KW-0560">Oxidoreductase</keyword>
<keyword evidence="5" id="KW-1185">Reference proteome</keyword>
<feature type="compositionally biased region" description="Basic and acidic residues" evidence="2">
    <location>
        <begin position="712"/>
        <end position="725"/>
    </location>
</feature>
<evidence type="ECO:0000313" key="5">
    <source>
        <dbReference type="Proteomes" id="UP000887568"/>
    </source>
</evidence>
<dbReference type="RefSeq" id="XP_038061939.1">
    <property type="nucleotide sequence ID" value="XM_038206011.1"/>
</dbReference>
<dbReference type="GO" id="GO:0003885">
    <property type="term" value="F:D-arabinono-1,4-lactone oxidase activity"/>
    <property type="evidence" value="ECO:0007669"/>
    <property type="project" value="InterPro"/>
</dbReference>
<dbReference type="Proteomes" id="UP000887568">
    <property type="component" value="Unplaced"/>
</dbReference>
<dbReference type="OMA" id="CMGNYAG"/>
<dbReference type="InterPro" id="IPR016167">
    <property type="entry name" value="FAD-bd_PCMH_sub1"/>
</dbReference>